<dbReference type="AlphaFoldDB" id="A0A9W8A418"/>
<evidence type="ECO:0000256" key="5">
    <source>
        <dbReference type="ARBA" id="ARBA00018400"/>
    </source>
</evidence>
<keyword evidence="6" id="KW-0963">Cytoplasm</keyword>
<dbReference type="InterPro" id="IPR038881">
    <property type="entry name" value="Yae1-like"/>
</dbReference>
<dbReference type="OrthoDB" id="5581846at2759"/>
<dbReference type="PANTHER" id="PTHR18829:SF0">
    <property type="entry name" value="PROTEIN YAE1 HOMOLOG"/>
    <property type="match status" value="1"/>
</dbReference>
<evidence type="ECO:0000259" key="10">
    <source>
        <dbReference type="Pfam" id="PF09811"/>
    </source>
</evidence>
<keyword evidence="9" id="KW-0812">Transmembrane</keyword>
<accession>A0A9W8A418</accession>
<dbReference type="GO" id="GO:0005634">
    <property type="term" value="C:nucleus"/>
    <property type="evidence" value="ECO:0007669"/>
    <property type="project" value="UniProtKB-SubCell"/>
</dbReference>
<dbReference type="Pfam" id="PF09811">
    <property type="entry name" value="Yae1_N"/>
    <property type="match status" value="1"/>
</dbReference>
<sequence length="793" mass="87108">MEGRNGSFDADSDKSMQSPSNGINDDVWDMDDDDLAVEKRIAKQGLEKVELAFSNSGYKEGVSESKLDHLQHGFDEAFERGMRRGKQIGEAIGALKFLLSSALKDMLILIEKPVDSNIGTLSRRLEIMKHTQIFSPDYFRNLQFKEDNVPCIRDAMSASGDTFSVPNDAYKNLLLNIIGDTVGVVLFIQVLYRSVWMSFSYHGALPPVAPPSNAFIEDEHASSEKLYSTGSCRGTQLPSSYDNTTNTSEAEGSYLSKLSHIGNPEAAIADYEKTKKACFFQCSVGDGAPPPTKLYNNIVPFLSIWLLGVDSILGAAVYIYRLASHANPGQDCELVGRVSLAAHVVGCYIIFFAMGIQSHIVNDRCTNIFIILVVGGIAHFVLAGLTLGHPSLISHSMSGICHFSLGDRSSDNPWVNNLPLYIGIPDLLMCFFVGASMVNGSRRLIPGKPKNFAAAWLQIILAFNGIGFVLLTALFGVLWWAATMAATGTGHFKFMPWWTLFWPIISRLFVSAIQRRIYTDSVSRYMFEYNSATKYRKRRASASFNVLHRCLHGSVVVSHLLAKGHELSSLVVRSPDDDLTAIGTQGDVHSKTGPPSYNMVQANLDAQQKRSPSTSVSANQQLQKTLVYPVDIGFKNLQGGKGEESAATAFDESKNGTISNISQDIRAIPESECDMVFAKNLRQDNVLDLKRSKTSARVSSQFFRPREPLADNALKAPISPGRPSTANPPSAPKPRPKRSSSPTASHPTLPFNRISLTREAFFSDMRDDDSDVINDSEASNFPTIPSDICRQIP</sequence>
<feature type="region of interest" description="Disordered" evidence="8">
    <location>
        <begin position="767"/>
        <end position="793"/>
    </location>
</feature>
<evidence type="ECO:0000256" key="7">
    <source>
        <dbReference type="ARBA" id="ARBA00023242"/>
    </source>
</evidence>
<keyword evidence="9" id="KW-0472">Membrane</keyword>
<organism evidence="11 12">
    <name type="scientific">Mycoemilia scoparia</name>
    <dbReference type="NCBI Taxonomy" id="417184"/>
    <lineage>
        <taxon>Eukaryota</taxon>
        <taxon>Fungi</taxon>
        <taxon>Fungi incertae sedis</taxon>
        <taxon>Zoopagomycota</taxon>
        <taxon>Kickxellomycotina</taxon>
        <taxon>Kickxellomycetes</taxon>
        <taxon>Kickxellales</taxon>
        <taxon>Kickxellaceae</taxon>
        <taxon>Mycoemilia</taxon>
    </lineage>
</organism>
<evidence type="ECO:0000313" key="12">
    <source>
        <dbReference type="Proteomes" id="UP001150538"/>
    </source>
</evidence>
<dbReference type="GO" id="GO:0005737">
    <property type="term" value="C:cytoplasm"/>
    <property type="evidence" value="ECO:0007669"/>
    <property type="project" value="UniProtKB-SubCell"/>
</dbReference>
<feature type="transmembrane region" description="Helical" evidence="9">
    <location>
        <begin position="298"/>
        <end position="320"/>
    </location>
</feature>
<dbReference type="InterPro" id="IPR019191">
    <property type="entry name" value="Essential_protein_Yae1_N"/>
</dbReference>
<feature type="transmembrane region" description="Helical" evidence="9">
    <location>
        <begin position="368"/>
        <end position="388"/>
    </location>
</feature>
<evidence type="ECO:0000256" key="1">
    <source>
        <dbReference type="ARBA" id="ARBA00004123"/>
    </source>
</evidence>
<evidence type="ECO:0000256" key="6">
    <source>
        <dbReference type="ARBA" id="ARBA00022490"/>
    </source>
</evidence>
<dbReference type="EMBL" id="JANBPU010000085">
    <property type="protein sequence ID" value="KAJ1916954.1"/>
    <property type="molecule type" value="Genomic_DNA"/>
</dbReference>
<evidence type="ECO:0000256" key="9">
    <source>
        <dbReference type="SAM" id="Phobius"/>
    </source>
</evidence>
<feature type="domain" description="Essential protein Yae1 N-terminal" evidence="10">
    <location>
        <begin position="57"/>
        <end position="93"/>
    </location>
</feature>
<comment type="similarity">
    <text evidence="3">Belongs to the YAE1 family.</text>
</comment>
<feature type="region of interest" description="Disordered" evidence="8">
    <location>
        <begin position="1"/>
        <end position="29"/>
    </location>
</feature>
<feature type="transmembrane region" description="Helical" evidence="9">
    <location>
        <begin position="418"/>
        <end position="438"/>
    </location>
</feature>
<evidence type="ECO:0000256" key="3">
    <source>
        <dbReference type="ARBA" id="ARBA00007096"/>
    </source>
</evidence>
<dbReference type="Proteomes" id="UP001150538">
    <property type="component" value="Unassembled WGS sequence"/>
</dbReference>
<evidence type="ECO:0000256" key="8">
    <source>
        <dbReference type="SAM" id="MobiDB-lite"/>
    </source>
</evidence>
<comment type="caution">
    <text evidence="11">The sequence shown here is derived from an EMBL/GenBank/DDBJ whole genome shotgun (WGS) entry which is preliminary data.</text>
</comment>
<feature type="transmembrane region" description="Helical" evidence="9">
    <location>
        <begin position="459"/>
        <end position="482"/>
    </location>
</feature>
<keyword evidence="7" id="KW-0539">Nucleus</keyword>
<gene>
    <name evidence="11" type="ORF">H4219_003479</name>
</gene>
<feature type="region of interest" description="Disordered" evidence="8">
    <location>
        <begin position="694"/>
        <end position="752"/>
    </location>
</feature>
<evidence type="ECO:0000256" key="4">
    <source>
        <dbReference type="ARBA" id="ARBA00017286"/>
    </source>
</evidence>
<keyword evidence="12" id="KW-1185">Reference proteome</keyword>
<reference evidence="11" key="1">
    <citation type="submission" date="2022-07" db="EMBL/GenBank/DDBJ databases">
        <title>Phylogenomic reconstructions and comparative analyses of Kickxellomycotina fungi.</title>
        <authorList>
            <person name="Reynolds N.K."/>
            <person name="Stajich J.E."/>
            <person name="Barry K."/>
            <person name="Grigoriev I.V."/>
            <person name="Crous P."/>
            <person name="Smith M.E."/>
        </authorList>
    </citation>
    <scope>NUCLEOTIDE SEQUENCE</scope>
    <source>
        <strain evidence="11">NBRC 100468</strain>
    </source>
</reference>
<evidence type="ECO:0000256" key="2">
    <source>
        <dbReference type="ARBA" id="ARBA00004496"/>
    </source>
</evidence>
<protein>
    <recommendedName>
        <fullName evidence="5">Protein YAE1</fullName>
    </recommendedName>
    <alternativeName>
        <fullName evidence="4">Protein yae1</fullName>
    </alternativeName>
</protein>
<proteinExistence type="inferred from homology"/>
<keyword evidence="9" id="KW-1133">Transmembrane helix</keyword>
<comment type="subcellular location">
    <subcellularLocation>
        <location evidence="2">Cytoplasm</location>
    </subcellularLocation>
    <subcellularLocation>
        <location evidence="1">Nucleus</location>
    </subcellularLocation>
</comment>
<name>A0A9W8A418_9FUNG</name>
<feature type="transmembrane region" description="Helical" evidence="9">
    <location>
        <begin position="340"/>
        <end position="356"/>
    </location>
</feature>
<dbReference type="PANTHER" id="PTHR18829">
    <property type="entry name" value="PROTEIN YAE1 HOMOLOG"/>
    <property type="match status" value="1"/>
</dbReference>
<evidence type="ECO:0000313" key="11">
    <source>
        <dbReference type="EMBL" id="KAJ1916954.1"/>
    </source>
</evidence>